<accession>A0AC61RSX4</accession>
<protein>
    <submittedName>
        <fullName evidence="1">Formate/nitrite transporter family protein</fullName>
    </submittedName>
</protein>
<keyword evidence="2" id="KW-1185">Reference proteome</keyword>
<gene>
    <name evidence="1" type="ORF">E5329_17340</name>
</gene>
<evidence type="ECO:0000313" key="1">
    <source>
        <dbReference type="EMBL" id="TGY93689.1"/>
    </source>
</evidence>
<reference evidence="1" key="1">
    <citation type="submission" date="2019-04" db="EMBL/GenBank/DDBJ databases">
        <title>Microbes associate with the intestines of laboratory mice.</title>
        <authorList>
            <person name="Navarre W."/>
            <person name="Wong E."/>
            <person name="Huang K."/>
            <person name="Tropini C."/>
            <person name="Ng K."/>
            <person name="Yu B."/>
        </authorList>
    </citation>
    <scope>NUCLEOTIDE SEQUENCE</scope>
    <source>
        <strain evidence="1">NM01_1-7b</strain>
    </source>
</reference>
<comment type="caution">
    <text evidence="1">The sequence shown here is derived from an EMBL/GenBank/DDBJ whole genome shotgun (WGS) entry which is preliminary data.</text>
</comment>
<dbReference type="Proteomes" id="UP000304953">
    <property type="component" value="Unassembled WGS sequence"/>
</dbReference>
<proteinExistence type="predicted"/>
<dbReference type="EMBL" id="SRYA01000038">
    <property type="protein sequence ID" value="TGY93689.1"/>
    <property type="molecule type" value="Genomic_DNA"/>
</dbReference>
<name>A0AC61RSX4_9FIRM</name>
<sequence length="192" mass="21529">MDTKKMFIKSIYAGFMIGIGGIVYLSVEDRFISSLLFSFGLLTIVTQGFYLYTGKIGFVKDLKELLNMPLIIIGNFIGTYIAAFLIKVTHLNIDSSELVNKKLSNDILHIFILSIFCGVMMYLAIDNYNKSKNIIFIIAPVMIFILSGFEHSIANMFYFNFAGTYSLKAFGYLIVMLIGNGIGAKLFSLKPE</sequence>
<evidence type="ECO:0000313" key="2">
    <source>
        <dbReference type="Proteomes" id="UP000304953"/>
    </source>
</evidence>
<organism evidence="1 2">
    <name type="scientific">Petralouisia muris</name>
    <dbReference type="NCBI Taxonomy" id="3032872"/>
    <lineage>
        <taxon>Bacteria</taxon>
        <taxon>Bacillati</taxon>
        <taxon>Bacillota</taxon>
        <taxon>Clostridia</taxon>
        <taxon>Lachnospirales</taxon>
        <taxon>Lachnospiraceae</taxon>
        <taxon>Petralouisia</taxon>
    </lineage>
</organism>